<evidence type="ECO:0000313" key="2">
    <source>
        <dbReference type="Proteomes" id="UP000634136"/>
    </source>
</evidence>
<name>A0A834X1Q6_9FABA</name>
<gene>
    <name evidence="1" type="ORF">G2W53_010879</name>
</gene>
<sequence>MVAPSEEHLDGTMLKGIRETLQMLKNYYHQRVTFYMCHKGIVTKLNGMTTFNNFWGSVARDIYTLIMDFVHFQCTFIEFIDKTPLNYLRGAQNRREPLLAE</sequence>
<dbReference type="AlphaFoldDB" id="A0A834X1Q6"/>
<dbReference type="EMBL" id="JAAIUW010000004">
    <property type="protein sequence ID" value="KAF7836020.1"/>
    <property type="molecule type" value="Genomic_DNA"/>
</dbReference>
<reference evidence="1" key="1">
    <citation type="submission" date="2020-09" db="EMBL/GenBank/DDBJ databases">
        <title>Genome-Enabled Discovery of Anthraquinone Biosynthesis in Senna tora.</title>
        <authorList>
            <person name="Kang S.-H."/>
            <person name="Pandey R.P."/>
            <person name="Lee C.-M."/>
            <person name="Sim J.-S."/>
            <person name="Jeong J.-T."/>
            <person name="Choi B.-S."/>
            <person name="Jung M."/>
            <person name="Ginzburg D."/>
            <person name="Zhao K."/>
            <person name="Won S.Y."/>
            <person name="Oh T.-J."/>
            <person name="Yu Y."/>
            <person name="Kim N.-H."/>
            <person name="Lee O.R."/>
            <person name="Lee T.-H."/>
            <person name="Bashyal P."/>
            <person name="Kim T.-S."/>
            <person name="Lee W.-H."/>
            <person name="Kawkins C."/>
            <person name="Kim C.-K."/>
            <person name="Kim J.S."/>
            <person name="Ahn B.O."/>
            <person name="Rhee S.Y."/>
            <person name="Sohng J.K."/>
        </authorList>
    </citation>
    <scope>NUCLEOTIDE SEQUENCE</scope>
    <source>
        <tissue evidence="1">Leaf</tissue>
    </source>
</reference>
<organism evidence="1 2">
    <name type="scientific">Senna tora</name>
    <dbReference type="NCBI Taxonomy" id="362788"/>
    <lineage>
        <taxon>Eukaryota</taxon>
        <taxon>Viridiplantae</taxon>
        <taxon>Streptophyta</taxon>
        <taxon>Embryophyta</taxon>
        <taxon>Tracheophyta</taxon>
        <taxon>Spermatophyta</taxon>
        <taxon>Magnoliopsida</taxon>
        <taxon>eudicotyledons</taxon>
        <taxon>Gunneridae</taxon>
        <taxon>Pentapetalae</taxon>
        <taxon>rosids</taxon>
        <taxon>fabids</taxon>
        <taxon>Fabales</taxon>
        <taxon>Fabaceae</taxon>
        <taxon>Caesalpinioideae</taxon>
        <taxon>Cassia clade</taxon>
        <taxon>Senna</taxon>
    </lineage>
</organism>
<evidence type="ECO:0000313" key="1">
    <source>
        <dbReference type="EMBL" id="KAF7836020.1"/>
    </source>
</evidence>
<protein>
    <submittedName>
        <fullName evidence="1">Uncharacterized protein</fullName>
    </submittedName>
</protein>
<accession>A0A834X1Q6</accession>
<dbReference type="Proteomes" id="UP000634136">
    <property type="component" value="Unassembled WGS sequence"/>
</dbReference>
<comment type="caution">
    <text evidence="1">The sequence shown here is derived from an EMBL/GenBank/DDBJ whole genome shotgun (WGS) entry which is preliminary data.</text>
</comment>
<keyword evidence="2" id="KW-1185">Reference proteome</keyword>
<proteinExistence type="predicted"/>